<comment type="similarity">
    <text evidence="6">Belongs to the AP2/ERF transcription factor family. ERF subfamily.</text>
</comment>
<evidence type="ECO:0000313" key="11">
    <source>
        <dbReference type="Proteomes" id="UP001428341"/>
    </source>
</evidence>
<evidence type="ECO:0000256" key="3">
    <source>
        <dbReference type="ARBA" id="ARBA00023125"/>
    </source>
</evidence>
<sequence>MSAMVSALSQVIGNTQNSPTSLQLSQNPNFTTSSPNTSERDLSQRVEDQGKVRRRHYRGVRQRPWGKRAAEIRDPKKAARVWLGTFDTAEAAEIHDPEKAARKEFQLISRLTVIKIIIIILVLLADTEKDSDTLPLELVAEDEE</sequence>
<keyword evidence="8" id="KW-0472">Membrane</keyword>
<dbReference type="Gene3D" id="3.30.730.10">
    <property type="entry name" value="AP2/ERF domain"/>
    <property type="match status" value="1"/>
</dbReference>
<gene>
    <name evidence="10" type="ORF">WN944_019138</name>
</gene>
<dbReference type="PROSITE" id="PS51032">
    <property type="entry name" value="AP2_ERF"/>
    <property type="match status" value="1"/>
</dbReference>
<evidence type="ECO:0000259" key="9">
    <source>
        <dbReference type="PROSITE" id="PS51032"/>
    </source>
</evidence>
<organism evidence="10 11">
    <name type="scientific">Citrus x changshan-huyou</name>
    <dbReference type="NCBI Taxonomy" id="2935761"/>
    <lineage>
        <taxon>Eukaryota</taxon>
        <taxon>Viridiplantae</taxon>
        <taxon>Streptophyta</taxon>
        <taxon>Embryophyta</taxon>
        <taxon>Tracheophyta</taxon>
        <taxon>Spermatophyta</taxon>
        <taxon>Magnoliopsida</taxon>
        <taxon>eudicotyledons</taxon>
        <taxon>Gunneridae</taxon>
        <taxon>Pentapetalae</taxon>
        <taxon>rosids</taxon>
        <taxon>malvids</taxon>
        <taxon>Sapindales</taxon>
        <taxon>Rutaceae</taxon>
        <taxon>Aurantioideae</taxon>
        <taxon>Citrus</taxon>
    </lineage>
</organism>
<evidence type="ECO:0000256" key="8">
    <source>
        <dbReference type="SAM" id="Phobius"/>
    </source>
</evidence>
<dbReference type="SMR" id="A0AAP0M129"/>
<keyword evidence="5" id="KW-0539">Nucleus</keyword>
<dbReference type="SMART" id="SM00380">
    <property type="entry name" value="AP2"/>
    <property type="match status" value="1"/>
</dbReference>
<keyword evidence="8" id="KW-0812">Transmembrane</keyword>
<dbReference type="PRINTS" id="PR00367">
    <property type="entry name" value="ETHRSPELEMNT"/>
</dbReference>
<dbReference type="InterPro" id="IPR036955">
    <property type="entry name" value="AP2/ERF_dom_sf"/>
</dbReference>
<dbReference type="EMBL" id="JBCGBO010000007">
    <property type="protein sequence ID" value="KAK9187739.1"/>
    <property type="molecule type" value="Genomic_DNA"/>
</dbReference>
<evidence type="ECO:0000313" key="10">
    <source>
        <dbReference type="EMBL" id="KAK9187739.1"/>
    </source>
</evidence>
<evidence type="ECO:0000256" key="2">
    <source>
        <dbReference type="ARBA" id="ARBA00023015"/>
    </source>
</evidence>
<feature type="compositionally biased region" description="Basic and acidic residues" evidence="7">
    <location>
        <begin position="38"/>
        <end position="51"/>
    </location>
</feature>
<reference evidence="10 11" key="1">
    <citation type="submission" date="2024-05" db="EMBL/GenBank/DDBJ databases">
        <title>Haplotype-resolved chromosome-level genome assembly of Huyou (Citrus changshanensis).</title>
        <authorList>
            <person name="Miao C."/>
            <person name="Chen W."/>
            <person name="Wu Y."/>
            <person name="Wang L."/>
            <person name="Zhao S."/>
            <person name="Grierson D."/>
            <person name="Xu C."/>
            <person name="Chen K."/>
        </authorList>
    </citation>
    <scope>NUCLEOTIDE SEQUENCE [LARGE SCALE GENOMIC DNA]</scope>
    <source>
        <strain evidence="10">01-14</strain>
        <tissue evidence="10">Leaf</tissue>
    </source>
</reference>
<dbReference type="GO" id="GO:0003700">
    <property type="term" value="F:DNA-binding transcription factor activity"/>
    <property type="evidence" value="ECO:0007669"/>
    <property type="project" value="InterPro"/>
</dbReference>
<dbReference type="InterPro" id="IPR001471">
    <property type="entry name" value="AP2/ERF_dom"/>
</dbReference>
<evidence type="ECO:0000256" key="7">
    <source>
        <dbReference type="SAM" id="MobiDB-lite"/>
    </source>
</evidence>
<keyword evidence="11" id="KW-1185">Reference proteome</keyword>
<name>A0AAP0M129_9ROSI</name>
<comment type="caution">
    <text evidence="10">The sequence shown here is derived from an EMBL/GenBank/DDBJ whole genome shotgun (WGS) entry which is preliminary data.</text>
</comment>
<accession>A0AAP0M129</accession>
<keyword evidence="4" id="KW-0804">Transcription</keyword>
<dbReference type="Pfam" id="PF00847">
    <property type="entry name" value="AP2"/>
    <property type="match status" value="1"/>
</dbReference>
<feature type="domain" description="AP2/ERF" evidence="9">
    <location>
        <begin position="56"/>
        <end position="92"/>
    </location>
</feature>
<dbReference type="GO" id="GO:0005634">
    <property type="term" value="C:nucleus"/>
    <property type="evidence" value="ECO:0007669"/>
    <property type="project" value="UniProtKB-SubCell"/>
</dbReference>
<evidence type="ECO:0000256" key="1">
    <source>
        <dbReference type="ARBA" id="ARBA00004123"/>
    </source>
</evidence>
<keyword evidence="8" id="KW-1133">Transmembrane helix</keyword>
<dbReference type="AlphaFoldDB" id="A0AAP0M129"/>
<evidence type="ECO:0000256" key="6">
    <source>
        <dbReference type="ARBA" id="ARBA00024343"/>
    </source>
</evidence>
<dbReference type="GO" id="GO:0003677">
    <property type="term" value="F:DNA binding"/>
    <property type="evidence" value="ECO:0007669"/>
    <property type="project" value="UniProtKB-KW"/>
</dbReference>
<feature type="compositionally biased region" description="Polar residues" evidence="7">
    <location>
        <begin position="15"/>
        <end position="37"/>
    </location>
</feature>
<dbReference type="GO" id="GO:0009873">
    <property type="term" value="P:ethylene-activated signaling pathway"/>
    <property type="evidence" value="ECO:0007669"/>
    <property type="project" value="InterPro"/>
</dbReference>
<evidence type="ECO:0000256" key="5">
    <source>
        <dbReference type="ARBA" id="ARBA00023242"/>
    </source>
</evidence>
<dbReference type="SUPFAM" id="SSF54171">
    <property type="entry name" value="DNA-binding domain"/>
    <property type="match status" value="1"/>
</dbReference>
<keyword evidence="2" id="KW-0805">Transcription regulation</keyword>
<dbReference type="InterPro" id="IPR016177">
    <property type="entry name" value="DNA-bd_dom_sf"/>
</dbReference>
<dbReference type="InterPro" id="IPR044808">
    <property type="entry name" value="ERF_plant"/>
</dbReference>
<dbReference type="Proteomes" id="UP001428341">
    <property type="component" value="Unassembled WGS sequence"/>
</dbReference>
<feature type="compositionally biased region" description="Basic residues" evidence="7">
    <location>
        <begin position="52"/>
        <end position="66"/>
    </location>
</feature>
<keyword evidence="3" id="KW-0238">DNA-binding</keyword>
<comment type="subcellular location">
    <subcellularLocation>
        <location evidence="1">Nucleus</location>
    </subcellularLocation>
</comment>
<feature type="transmembrane region" description="Helical" evidence="8">
    <location>
        <begin position="107"/>
        <end position="125"/>
    </location>
</feature>
<evidence type="ECO:0000256" key="4">
    <source>
        <dbReference type="ARBA" id="ARBA00023163"/>
    </source>
</evidence>
<feature type="region of interest" description="Disordered" evidence="7">
    <location>
        <begin position="15"/>
        <end position="70"/>
    </location>
</feature>
<dbReference type="PANTHER" id="PTHR31190">
    <property type="entry name" value="DNA-BINDING DOMAIN"/>
    <property type="match status" value="1"/>
</dbReference>
<dbReference type="PANTHER" id="PTHR31190:SF489">
    <property type="entry name" value="ETHYLENE-RESPONSIVE TRANSCRIPTION FACTOR ERF113-RELATED"/>
    <property type="match status" value="1"/>
</dbReference>
<proteinExistence type="inferred from homology"/>
<protein>
    <recommendedName>
        <fullName evidence="9">AP2/ERF domain-containing protein</fullName>
    </recommendedName>
</protein>
<dbReference type="CDD" id="cd00018">
    <property type="entry name" value="AP2"/>
    <property type="match status" value="1"/>
</dbReference>